<dbReference type="EMBL" id="NTFH01000009">
    <property type="protein sequence ID" value="PHQ14496.1"/>
    <property type="molecule type" value="Genomic_DNA"/>
</dbReference>
<evidence type="ECO:0000256" key="3">
    <source>
        <dbReference type="RuleBase" id="RU003707"/>
    </source>
</evidence>
<evidence type="ECO:0000313" key="5">
    <source>
        <dbReference type="Proteomes" id="UP000231409"/>
    </source>
</evidence>
<dbReference type="GO" id="GO:0016829">
    <property type="term" value="F:lyase activity"/>
    <property type="evidence" value="ECO:0007669"/>
    <property type="project" value="UniProtKB-KW"/>
</dbReference>
<evidence type="ECO:0000256" key="1">
    <source>
        <dbReference type="ARBA" id="ARBA00005254"/>
    </source>
</evidence>
<dbReference type="GO" id="GO:0006635">
    <property type="term" value="P:fatty acid beta-oxidation"/>
    <property type="evidence" value="ECO:0007669"/>
    <property type="project" value="TreeGrafter"/>
</dbReference>
<dbReference type="SUPFAM" id="SSF52096">
    <property type="entry name" value="ClpP/crotonase"/>
    <property type="match status" value="1"/>
</dbReference>
<dbReference type="Gene3D" id="3.90.226.10">
    <property type="entry name" value="2-enoyl-CoA Hydratase, Chain A, domain 1"/>
    <property type="match status" value="1"/>
</dbReference>
<dbReference type="Proteomes" id="UP000231409">
    <property type="component" value="Unassembled WGS sequence"/>
</dbReference>
<sequence length="265" mass="29025">MSHLLYEAENGVAYLTMNRPEARNALSLDMRQKLLATFQALESDDSVRCVVLRGAGDHFMAGGDVKSFMEFTPLTPEQRRLTFINRIHTNLNGIMYTMRRLNKPIIASVRGAAAGAGISVALSCDLVIAADDAFFTLAYSHIASSPDGGATYYLPRLVGTKKAMEIALLGDRFSAAEAKDLGMINRVVPGADLEAETRKLAERLAQGPTRAYGNIKKLILQSSENSLEQQLQSEAETFGDSVMAEDWVEGVTAFNEKRKPQFTGR</sequence>
<dbReference type="InterPro" id="IPR029045">
    <property type="entry name" value="ClpP/crotonase-like_dom_sf"/>
</dbReference>
<dbReference type="RefSeq" id="WP_099615001.1">
    <property type="nucleotide sequence ID" value="NZ_KZ319372.1"/>
</dbReference>
<dbReference type="InterPro" id="IPR014748">
    <property type="entry name" value="Enoyl-CoA_hydra_C"/>
</dbReference>
<comment type="similarity">
    <text evidence="1 3">Belongs to the enoyl-CoA hydratase/isomerase family.</text>
</comment>
<dbReference type="PANTHER" id="PTHR11941">
    <property type="entry name" value="ENOYL-COA HYDRATASE-RELATED"/>
    <property type="match status" value="1"/>
</dbReference>
<dbReference type="InterPro" id="IPR018376">
    <property type="entry name" value="Enoyl-CoA_hyd/isom_CS"/>
</dbReference>
<dbReference type="PROSITE" id="PS00166">
    <property type="entry name" value="ENOYL_COA_HYDRATASE"/>
    <property type="match status" value="1"/>
</dbReference>
<protein>
    <submittedName>
        <fullName evidence="4">Enoyl-CoA hydratase</fullName>
    </submittedName>
</protein>
<evidence type="ECO:0000256" key="2">
    <source>
        <dbReference type="ARBA" id="ARBA00023239"/>
    </source>
</evidence>
<organism evidence="4 5">
    <name type="scientific">Marinobacter profundi</name>
    <dbReference type="NCBI Taxonomy" id="2666256"/>
    <lineage>
        <taxon>Bacteria</taxon>
        <taxon>Pseudomonadati</taxon>
        <taxon>Pseudomonadota</taxon>
        <taxon>Gammaproteobacteria</taxon>
        <taxon>Pseudomonadales</taxon>
        <taxon>Marinobacteraceae</taxon>
        <taxon>Marinobacter</taxon>
    </lineage>
</organism>
<evidence type="ECO:0000313" key="4">
    <source>
        <dbReference type="EMBL" id="PHQ14496.1"/>
    </source>
</evidence>
<keyword evidence="5" id="KW-1185">Reference proteome</keyword>
<accession>A0A2G1UJ16</accession>
<dbReference type="PANTHER" id="PTHR11941:SF133">
    <property type="entry name" value="1,2-EPOXYPHENYLACETYL-COA ISOMERASE"/>
    <property type="match status" value="1"/>
</dbReference>
<keyword evidence="2" id="KW-0456">Lyase</keyword>
<dbReference type="AlphaFoldDB" id="A0A2G1UJ16"/>
<proteinExistence type="inferred from homology"/>
<dbReference type="Gene3D" id="1.10.12.10">
    <property type="entry name" value="Lyase 2-enoyl-coa Hydratase, Chain A, domain 2"/>
    <property type="match status" value="1"/>
</dbReference>
<reference evidence="4 5" key="1">
    <citation type="submission" date="2017-09" db="EMBL/GenBank/DDBJ databases">
        <title>The draft genome sequences of Marinobacter sp. PWS21.</title>
        <authorList>
            <person name="Cao J."/>
        </authorList>
    </citation>
    <scope>NUCLEOTIDE SEQUENCE [LARGE SCALE GENOMIC DNA]</scope>
    <source>
        <strain evidence="4 5">PWS21</strain>
    </source>
</reference>
<dbReference type="Pfam" id="PF00378">
    <property type="entry name" value="ECH_1"/>
    <property type="match status" value="1"/>
</dbReference>
<comment type="caution">
    <text evidence="4">The sequence shown here is derived from an EMBL/GenBank/DDBJ whole genome shotgun (WGS) entry which is preliminary data.</text>
</comment>
<name>A0A2G1UJ16_9GAMM</name>
<dbReference type="CDD" id="cd06558">
    <property type="entry name" value="crotonase-like"/>
    <property type="match status" value="1"/>
</dbReference>
<gene>
    <name evidence="4" type="ORF">CLH61_12040</name>
</gene>
<dbReference type="InterPro" id="IPR001753">
    <property type="entry name" value="Enoyl-CoA_hydra/iso"/>
</dbReference>